<reference evidence="1" key="2">
    <citation type="submission" date="2006-05" db="EMBL/GenBank/DDBJ databases">
        <title>Sequencing of the draft genome and assembly of Desulfuromonas acetoxidans DSM 684.</title>
        <authorList>
            <consortium name="US DOE Joint Genome Institute (JGI-PGF)"/>
            <person name="Copeland A."/>
            <person name="Lucas S."/>
            <person name="Lapidus A."/>
            <person name="Barry K."/>
            <person name="Detter J.C."/>
            <person name="Glavina del Rio T."/>
            <person name="Hammon N."/>
            <person name="Israni S."/>
            <person name="Dalin E."/>
            <person name="Tice H."/>
            <person name="Bruce D."/>
            <person name="Pitluck S."/>
            <person name="Richardson P."/>
        </authorList>
    </citation>
    <scope>NUCLEOTIDE SEQUENCE [LARGE SCALE GENOMIC DNA]</scope>
    <source>
        <strain evidence="1">DSM 684</strain>
    </source>
</reference>
<gene>
    <name evidence="1" type="ORF">Dace_2875</name>
</gene>
<dbReference type="AlphaFoldDB" id="Q1K3G5"/>
<reference evidence="1" key="1">
    <citation type="submission" date="2006-05" db="EMBL/GenBank/DDBJ databases">
        <title>Annotation of the draft genome assembly of Desulfuromonas acetoxidans DSM 684.</title>
        <authorList>
            <consortium name="US DOE Joint Genome Institute (JGI-ORNL)"/>
            <person name="Larimer F."/>
            <person name="Land M."/>
            <person name="Hauser L."/>
        </authorList>
    </citation>
    <scope>NUCLEOTIDE SEQUENCE [LARGE SCALE GENOMIC DNA]</scope>
    <source>
        <strain evidence="1">DSM 684</strain>
    </source>
</reference>
<name>Q1K3G5_DESA6</name>
<sequence length="581" mass="67163">MNTINNHTSQKPPVVASELLEKYSSAITLSDMEIFIYPDLLYSLVLANIMSPVVWQWRDDPWFAKIDTMNPYRRIVRLKQFIMDHYDFNLDLDTWGLTHKDTELDRFKDVMDPEIIAESNALFGYTGDRYYFDMNIRKHFGLDKYDSDMIPYWKTETVEAMDAFCYRDGYRNGAGECVSLSTLYAAALFVVCKIPLEDIFLMATPLHSQNFVDVKEGLVTNNRRIVTKNMWFNGTELSARAQRALRNEQVTMVAHCSGNIHVVYPDVSIDPEAYQRFSDKLVTYLKVDLNQEILCNFLREHSSLQKCFQISQMRHGKKRWIAAEKVYSYEHGSSFKASDNTREKLLDEIDSYDYSPEPLEGRIDLERFEAFFKKHPKVNLDKQKMRSALVAEFNCPQQNACELIDKLREFVEISPRLPEYEEKSVVDVPPIVLTQEMDRHQVIDALTAIRQQNPVVDLGFYALRDLRSCDWGPFVKAAMERNPVAVVATENLSDDAVIEQLSAMENASIYSEGRLAQPDEVWNFQRGDGLERAFCLADIWRARYADDEIVLDVQSGIARLSFGGRQVEWSTAKGLEHHLLL</sequence>
<evidence type="ECO:0000313" key="1">
    <source>
        <dbReference type="EMBL" id="EAT17009.1"/>
    </source>
</evidence>
<protein>
    <submittedName>
        <fullName evidence="1">Uncharacterized protein</fullName>
    </submittedName>
</protein>
<evidence type="ECO:0000313" key="2">
    <source>
        <dbReference type="Proteomes" id="UP000005695"/>
    </source>
</evidence>
<organism evidence="1 2">
    <name type="scientific">Desulfuromonas acetoxidans (strain DSM 684 / 11070)</name>
    <dbReference type="NCBI Taxonomy" id="281689"/>
    <lineage>
        <taxon>Bacteria</taxon>
        <taxon>Pseudomonadati</taxon>
        <taxon>Thermodesulfobacteriota</taxon>
        <taxon>Desulfuromonadia</taxon>
        <taxon>Desulfuromonadales</taxon>
        <taxon>Desulfuromonadaceae</taxon>
        <taxon>Desulfuromonas</taxon>
    </lineage>
</organism>
<dbReference type="RefSeq" id="WP_005997888.1">
    <property type="nucleotide sequence ID" value="NZ_AAEW02000002.1"/>
</dbReference>
<dbReference type="OrthoDB" id="9766318at2"/>
<dbReference type="Proteomes" id="UP000005695">
    <property type="component" value="Unassembled WGS sequence"/>
</dbReference>
<comment type="caution">
    <text evidence="1">The sequence shown here is derived from an EMBL/GenBank/DDBJ whole genome shotgun (WGS) entry which is preliminary data.</text>
</comment>
<keyword evidence="2" id="KW-1185">Reference proteome</keyword>
<accession>Q1K3G5</accession>
<dbReference type="EMBL" id="AAEW02000002">
    <property type="protein sequence ID" value="EAT17009.1"/>
    <property type="molecule type" value="Genomic_DNA"/>
</dbReference>
<proteinExistence type="predicted"/>